<keyword evidence="4" id="KW-1133">Transmembrane helix</keyword>
<dbReference type="Pfam" id="PF12833">
    <property type="entry name" value="HTH_18"/>
    <property type="match status" value="1"/>
</dbReference>
<feature type="transmembrane region" description="Helical" evidence="4">
    <location>
        <begin position="24"/>
        <end position="43"/>
    </location>
</feature>
<comment type="caution">
    <text evidence="6">The sequence shown here is derived from an EMBL/GenBank/DDBJ whole genome shotgun (WGS) entry which is preliminary data.</text>
</comment>
<dbReference type="InterPro" id="IPR009057">
    <property type="entry name" value="Homeodomain-like_sf"/>
</dbReference>
<dbReference type="SUPFAM" id="SSF46689">
    <property type="entry name" value="Homeodomain-like"/>
    <property type="match status" value="1"/>
</dbReference>
<evidence type="ECO:0000256" key="3">
    <source>
        <dbReference type="ARBA" id="ARBA00023163"/>
    </source>
</evidence>
<dbReference type="PANTHER" id="PTHR43280:SF29">
    <property type="entry name" value="ARAC-FAMILY TRANSCRIPTIONAL REGULATOR"/>
    <property type="match status" value="1"/>
</dbReference>
<feature type="transmembrane region" description="Helical" evidence="4">
    <location>
        <begin position="163"/>
        <end position="179"/>
    </location>
</feature>
<keyword evidence="4" id="KW-0472">Membrane</keyword>
<proteinExistence type="predicted"/>
<dbReference type="Proteomes" id="UP000306038">
    <property type="component" value="Unassembled WGS sequence"/>
</dbReference>
<keyword evidence="3" id="KW-0804">Transcription</keyword>
<evidence type="ECO:0000259" key="5">
    <source>
        <dbReference type="PROSITE" id="PS01124"/>
    </source>
</evidence>
<dbReference type="RefSeq" id="WP_136521064.1">
    <property type="nucleotide sequence ID" value="NZ_SDLV01000002.1"/>
</dbReference>
<dbReference type="PROSITE" id="PS01124">
    <property type="entry name" value="HTH_ARAC_FAMILY_2"/>
    <property type="match status" value="1"/>
</dbReference>
<protein>
    <submittedName>
        <fullName evidence="6">AraC family transcriptional regulator</fullName>
    </submittedName>
</protein>
<keyword evidence="7" id="KW-1185">Reference proteome</keyword>
<name>A0ABY2RDG0_9FLAO</name>
<sequence>MKLNVKEFLDSGPSSLDQLLKMYYFHYNLLLLVVLSVHTVVFYCEGQNLVAFIMLGILLFLSMLTMIIYRLEYQVLKYFLNYYMIVKTIFLYGILFLFWKKAPEIILFFALLPLGTYNLYRFRALVLSTLIIGVFLIFFTIIPQSFFPVLINESALEFSKFKILFTFLVVALFFIFYNSKITEKKFIVRNSFTDGPQYAFTSVAEDTNDVLEKNTEMYNEIYKKIIDYLDHQMPWKKHDYSIQDLSYNFGINTTYISRAISINTGMNFKNLINSYRINYIKEEIKVNYPKYTLMYIYMTAGFKHQSTFNRAFKQIENKTPSEFIKSIEPESYALYE</sequence>
<keyword evidence="2" id="KW-0238">DNA-binding</keyword>
<keyword evidence="1" id="KW-0805">Transcription regulation</keyword>
<accession>A0ABY2RDG0</accession>
<feature type="transmembrane region" description="Helical" evidence="4">
    <location>
        <begin position="49"/>
        <end position="68"/>
    </location>
</feature>
<feature type="domain" description="HTH araC/xylS-type" evidence="5">
    <location>
        <begin position="223"/>
        <end position="326"/>
    </location>
</feature>
<feature type="transmembrane region" description="Helical" evidence="4">
    <location>
        <begin position="127"/>
        <end position="151"/>
    </location>
</feature>
<dbReference type="InterPro" id="IPR018060">
    <property type="entry name" value="HTH_AraC"/>
</dbReference>
<evidence type="ECO:0000256" key="2">
    <source>
        <dbReference type="ARBA" id="ARBA00023125"/>
    </source>
</evidence>
<evidence type="ECO:0000313" key="6">
    <source>
        <dbReference type="EMBL" id="THV63374.1"/>
    </source>
</evidence>
<dbReference type="Gene3D" id="1.10.10.60">
    <property type="entry name" value="Homeodomain-like"/>
    <property type="match status" value="2"/>
</dbReference>
<gene>
    <name evidence="6" type="ORF">EK417_00665</name>
</gene>
<evidence type="ECO:0000256" key="1">
    <source>
        <dbReference type="ARBA" id="ARBA00023015"/>
    </source>
</evidence>
<dbReference type="EMBL" id="SDLV01000002">
    <property type="protein sequence ID" value="THV63374.1"/>
    <property type="molecule type" value="Genomic_DNA"/>
</dbReference>
<keyword evidence="4" id="KW-0812">Transmembrane</keyword>
<reference evidence="6 7" key="1">
    <citation type="submission" date="2019-01" db="EMBL/GenBank/DDBJ databases">
        <authorList>
            <person name="B I."/>
            <person name="Ch S."/>
            <person name="Ch V.R."/>
        </authorList>
    </citation>
    <scope>NUCLEOTIDE SEQUENCE [LARGE SCALE GENOMIC DNA]</scope>
    <source>
        <strain evidence="6 7">JC507</strain>
    </source>
</reference>
<dbReference type="PANTHER" id="PTHR43280">
    <property type="entry name" value="ARAC-FAMILY TRANSCRIPTIONAL REGULATOR"/>
    <property type="match status" value="1"/>
</dbReference>
<organism evidence="6 7">
    <name type="scientific">Chryseobacterium candidae</name>
    <dbReference type="NCBI Taxonomy" id="1978493"/>
    <lineage>
        <taxon>Bacteria</taxon>
        <taxon>Pseudomonadati</taxon>
        <taxon>Bacteroidota</taxon>
        <taxon>Flavobacteriia</taxon>
        <taxon>Flavobacteriales</taxon>
        <taxon>Weeksellaceae</taxon>
        <taxon>Chryseobacterium group</taxon>
        <taxon>Chryseobacterium</taxon>
    </lineage>
</organism>
<evidence type="ECO:0000313" key="7">
    <source>
        <dbReference type="Proteomes" id="UP000306038"/>
    </source>
</evidence>
<dbReference type="SMART" id="SM00342">
    <property type="entry name" value="HTH_ARAC"/>
    <property type="match status" value="1"/>
</dbReference>
<evidence type="ECO:0000256" key="4">
    <source>
        <dbReference type="SAM" id="Phobius"/>
    </source>
</evidence>